<protein>
    <submittedName>
        <fullName evidence="1">Uncharacterized protein</fullName>
    </submittedName>
</protein>
<dbReference type="Proteomes" id="UP000176429">
    <property type="component" value="Unassembled WGS sequence"/>
</dbReference>
<organism evidence="1 2">
    <name type="scientific">Candidatus Taylorbacteria bacterium RIFCSPLOWO2_02_FULL_46_40</name>
    <dbReference type="NCBI Taxonomy" id="1802329"/>
    <lineage>
        <taxon>Bacteria</taxon>
        <taxon>Candidatus Tayloriibacteriota</taxon>
    </lineage>
</organism>
<accession>A0A1G2P1N8</accession>
<gene>
    <name evidence="1" type="ORF">A3H68_03320</name>
</gene>
<evidence type="ECO:0000313" key="2">
    <source>
        <dbReference type="Proteomes" id="UP000176429"/>
    </source>
</evidence>
<name>A0A1G2P1N8_9BACT</name>
<dbReference type="Gene3D" id="3.40.50.300">
    <property type="entry name" value="P-loop containing nucleotide triphosphate hydrolases"/>
    <property type="match status" value="1"/>
</dbReference>
<sequence>MKYIFISGTPASGKSYLANKIANHLGVQHVSTDDWREEMRKNPELKKWVDFFWDQDEAEYWRITNCDQQWENLKNQSEALWPTILAKVKEIQKPGKGAIFEGVNILPHLARIDLDFEGIILLGESFKKILDRNKKDPRWGKTEELQIQEAKVFWGCERPKYKQEAEKYGYKVFSDAGQAEAELLKLLSK</sequence>
<proteinExistence type="predicted"/>
<reference evidence="1 2" key="1">
    <citation type="journal article" date="2016" name="Nat. Commun.">
        <title>Thousands of microbial genomes shed light on interconnected biogeochemical processes in an aquifer system.</title>
        <authorList>
            <person name="Anantharaman K."/>
            <person name="Brown C.T."/>
            <person name="Hug L.A."/>
            <person name="Sharon I."/>
            <person name="Castelle C.J."/>
            <person name="Probst A.J."/>
            <person name="Thomas B.C."/>
            <person name="Singh A."/>
            <person name="Wilkins M.J."/>
            <person name="Karaoz U."/>
            <person name="Brodie E.L."/>
            <person name="Williams K.H."/>
            <person name="Hubbard S.S."/>
            <person name="Banfield J.F."/>
        </authorList>
    </citation>
    <scope>NUCLEOTIDE SEQUENCE [LARGE SCALE GENOMIC DNA]</scope>
</reference>
<dbReference type="Pfam" id="PF13671">
    <property type="entry name" value="AAA_33"/>
    <property type="match status" value="1"/>
</dbReference>
<dbReference type="InterPro" id="IPR027417">
    <property type="entry name" value="P-loop_NTPase"/>
</dbReference>
<comment type="caution">
    <text evidence="1">The sequence shown here is derived from an EMBL/GenBank/DDBJ whole genome shotgun (WGS) entry which is preliminary data.</text>
</comment>
<dbReference type="AlphaFoldDB" id="A0A1G2P1N8"/>
<dbReference type="EMBL" id="MHSH01000022">
    <property type="protein sequence ID" value="OHA41639.1"/>
    <property type="molecule type" value="Genomic_DNA"/>
</dbReference>
<dbReference type="SUPFAM" id="SSF52540">
    <property type="entry name" value="P-loop containing nucleoside triphosphate hydrolases"/>
    <property type="match status" value="1"/>
</dbReference>
<evidence type="ECO:0000313" key="1">
    <source>
        <dbReference type="EMBL" id="OHA41639.1"/>
    </source>
</evidence>